<gene>
    <name evidence="1" type="ORF">CEURO_LOCUS5768</name>
</gene>
<name>A0A9P0YUY2_CUSEU</name>
<proteinExistence type="predicted"/>
<dbReference type="EMBL" id="CAMAPE010000010">
    <property type="protein sequence ID" value="CAH9076269.1"/>
    <property type="molecule type" value="Genomic_DNA"/>
</dbReference>
<comment type="caution">
    <text evidence="1">The sequence shown here is derived from an EMBL/GenBank/DDBJ whole genome shotgun (WGS) entry which is preliminary data.</text>
</comment>
<sequence>MDCKRPQRQVYSRWMGISNGRLVDKHYRGTWCLSDTHMGEESMMESYHVKDRCTTDHDKVVGKLKFFYLDTIIVDIRYILQNEARFVVEFCRRSVNCVTHKLARATLFNVGSDSFDVFTLYFEPVDE</sequence>
<keyword evidence="2" id="KW-1185">Reference proteome</keyword>
<protein>
    <submittedName>
        <fullName evidence="1">Uncharacterized protein</fullName>
    </submittedName>
</protein>
<dbReference type="Proteomes" id="UP001152484">
    <property type="component" value="Unassembled WGS sequence"/>
</dbReference>
<accession>A0A9P0YUY2</accession>
<organism evidence="1 2">
    <name type="scientific">Cuscuta europaea</name>
    <name type="common">European dodder</name>
    <dbReference type="NCBI Taxonomy" id="41803"/>
    <lineage>
        <taxon>Eukaryota</taxon>
        <taxon>Viridiplantae</taxon>
        <taxon>Streptophyta</taxon>
        <taxon>Embryophyta</taxon>
        <taxon>Tracheophyta</taxon>
        <taxon>Spermatophyta</taxon>
        <taxon>Magnoliopsida</taxon>
        <taxon>eudicotyledons</taxon>
        <taxon>Gunneridae</taxon>
        <taxon>Pentapetalae</taxon>
        <taxon>asterids</taxon>
        <taxon>lamiids</taxon>
        <taxon>Solanales</taxon>
        <taxon>Convolvulaceae</taxon>
        <taxon>Cuscuteae</taxon>
        <taxon>Cuscuta</taxon>
        <taxon>Cuscuta subgen. Cuscuta</taxon>
    </lineage>
</organism>
<dbReference type="AlphaFoldDB" id="A0A9P0YUY2"/>
<evidence type="ECO:0000313" key="2">
    <source>
        <dbReference type="Proteomes" id="UP001152484"/>
    </source>
</evidence>
<reference evidence="1" key="1">
    <citation type="submission" date="2022-07" db="EMBL/GenBank/DDBJ databases">
        <authorList>
            <person name="Macas J."/>
            <person name="Novak P."/>
            <person name="Neumann P."/>
        </authorList>
    </citation>
    <scope>NUCLEOTIDE SEQUENCE</scope>
</reference>
<evidence type="ECO:0000313" key="1">
    <source>
        <dbReference type="EMBL" id="CAH9076269.1"/>
    </source>
</evidence>